<sequence>MGRRSINTTKSGKYMNPTDQHRKEARKRELRKNKKQRLIVRTAVLKGKDPYQIIADMERLDQMEYNVSTPPPLNEKVLKDKRRKMKETWDRLLRLYNKEDHQRFLELKRMEVEYESKRNQMIKFFESVKSAQEVTIDDIPLPSAAPTDPNMPTAGSSMPSFLSDHSIPQSILKRQTVSSKTIGPHRAPPGVPPGPPPVLSDLEDDLDDEEDSEGDEKDKSKRIRFSEDLQTGEKDADVNEFLKELEQMEKTVPNSDHNVSQTIQSIQSLPAAIASQPTPTAAASAPPSLNAVPPPPSLQTNLRPSGPPPPMMMFRPPVPPSGLRPGSQPQNIPGLMVGRPPISGPPPMSGPPPPMGPMRPGVPPHHRMINARPMMQPMRPMGPGFPSTAGPPMGGKRDDKKTHVVSDRATIEAKPQLRNLSADATRFTPVALRVKRDDKGVKRSVHKSGFDDMKRYSSVGDSAGGLNAPTKGDAYDQFMKEMENLLLTPMAFTIAKHFQLGRQEDAHEFLRYVVDNMWKSCLNSNDSVPNASKLDPKSKETTAINQIFGGYHRSQVTCFACKAKSNTYDYFMDFMLDIKNANSLEKALEKFVTPEILQNENSYKCTRCKRKTVARKQFTIYSAPNVATFQLKRFDYHRIFGGKITKPVTYPERLNLRPYMSDNKGAPIIYKLNSVLVHLGGSCNSGHYFCYVRNSNNSWYLMDDSRTVQVNQNQALSQQAYVLFYVRVDTDFHKPAPVIVRIDCH</sequence>
<dbReference type="Proteomes" id="UP000728032">
    <property type="component" value="Unassembled WGS sequence"/>
</dbReference>
<dbReference type="InterPro" id="IPR038765">
    <property type="entry name" value="Papain-like_cys_pep_sf"/>
</dbReference>
<feature type="compositionally biased region" description="Basic and acidic residues" evidence="14">
    <location>
        <begin position="216"/>
        <end position="236"/>
    </location>
</feature>
<dbReference type="PROSITE" id="PS50235">
    <property type="entry name" value="USP_3"/>
    <property type="match status" value="1"/>
</dbReference>
<comment type="catalytic activity">
    <reaction evidence="1">
        <text>Thiol-dependent hydrolysis of ester, thioester, amide, peptide and isopeptide bonds formed by the C-terminal Gly of ubiquitin (a 76-residue protein attached to proteins as an intracellular targeting signal).</text>
        <dbReference type="EC" id="3.4.19.12"/>
    </reaction>
</comment>
<reference evidence="16" key="1">
    <citation type="submission" date="2020-11" db="EMBL/GenBank/DDBJ databases">
        <authorList>
            <person name="Tran Van P."/>
        </authorList>
    </citation>
    <scope>NUCLEOTIDE SEQUENCE</scope>
</reference>
<dbReference type="PANTHER" id="PTHR24006">
    <property type="entry name" value="UBIQUITIN CARBOXYL-TERMINAL HYDROLASE"/>
    <property type="match status" value="1"/>
</dbReference>
<dbReference type="GO" id="GO:0004843">
    <property type="term" value="F:cysteine-type deubiquitinase activity"/>
    <property type="evidence" value="ECO:0007669"/>
    <property type="project" value="UniProtKB-EC"/>
</dbReference>
<dbReference type="InterPro" id="IPR001394">
    <property type="entry name" value="Peptidase_C19_UCH"/>
</dbReference>
<evidence type="ECO:0000256" key="7">
    <source>
        <dbReference type="ARBA" id="ARBA00022801"/>
    </source>
</evidence>
<dbReference type="GO" id="GO:0042981">
    <property type="term" value="P:regulation of apoptotic process"/>
    <property type="evidence" value="ECO:0007669"/>
    <property type="project" value="TreeGrafter"/>
</dbReference>
<evidence type="ECO:0000256" key="9">
    <source>
        <dbReference type="ARBA" id="ARBA00039432"/>
    </source>
</evidence>
<dbReference type="EMBL" id="CAJPVJ010013777">
    <property type="protein sequence ID" value="CAG2175023.1"/>
    <property type="molecule type" value="Genomic_DNA"/>
</dbReference>
<feature type="compositionally biased region" description="Acidic residues" evidence="14">
    <location>
        <begin position="201"/>
        <end position="215"/>
    </location>
</feature>
<dbReference type="Pfam" id="PF09429">
    <property type="entry name" value="Wbp11"/>
    <property type="match status" value="1"/>
</dbReference>
<proteinExistence type="inferred from homology"/>
<evidence type="ECO:0000256" key="11">
    <source>
        <dbReference type="ARBA" id="ARBA00042154"/>
    </source>
</evidence>
<keyword evidence="7" id="KW-0378">Hydrolase</keyword>
<feature type="region of interest" description="Disordered" evidence="14">
    <location>
        <begin position="139"/>
        <end position="164"/>
    </location>
</feature>
<comment type="similarity">
    <text evidence="3">Belongs to the peptidase C19 family.</text>
</comment>
<dbReference type="Pfam" id="PF00443">
    <property type="entry name" value="UCH"/>
    <property type="match status" value="1"/>
</dbReference>
<evidence type="ECO:0000256" key="5">
    <source>
        <dbReference type="ARBA" id="ARBA00022670"/>
    </source>
</evidence>
<dbReference type="InterPro" id="IPR050164">
    <property type="entry name" value="Peptidase_C19"/>
</dbReference>
<dbReference type="GO" id="GO:0006396">
    <property type="term" value="P:RNA processing"/>
    <property type="evidence" value="ECO:0007669"/>
    <property type="project" value="InterPro"/>
</dbReference>
<evidence type="ECO:0000256" key="13">
    <source>
        <dbReference type="ARBA" id="ARBA00043009"/>
    </source>
</evidence>
<feature type="region of interest" description="Disordered" evidence="14">
    <location>
        <begin position="176"/>
        <end position="236"/>
    </location>
</feature>
<dbReference type="GO" id="GO:0005730">
    <property type="term" value="C:nucleolus"/>
    <property type="evidence" value="ECO:0007669"/>
    <property type="project" value="UniProtKB-SubCell"/>
</dbReference>
<evidence type="ECO:0000313" key="16">
    <source>
        <dbReference type="EMBL" id="CAD7657837.1"/>
    </source>
</evidence>
<dbReference type="OrthoDB" id="10067323at2759"/>
<evidence type="ECO:0000256" key="2">
    <source>
        <dbReference type="ARBA" id="ARBA00004604"/>
    </source>
</evidence>
<gene>
    <name evidence="16" type="ORF">ONB1V03_LOCUS14462</name>
</gene>
<feature type="compositionally biased region" description="Low complexity" evidence="14">
    <location>
        <begin position="275"/>
        <end position="291"/>
    </location>
</feature>
<accession>A0A7R9QV09</accession>
<dbReference type="InterPro" id="IPR028889">
    <property type="entry name" value="USP"/>
</dbReference>
<evidence type="ECO:0000313" key="17">
    <source>
        <dbReference type="Proteomes" id="UP000728032"/>
    </source>
</evidence>
<feature type="domain" description="USP" evidence="15">
    <location>
        <begin position="415"/>
        <end position="728"/>
    </location>
</feature>
<dbReference type="GO" id="GO:0016579">
    <property type="term" value="P:protein deubiquitination"/>
    <property type="evidence" value="ECO:0007669"/>
    <property type="project" value="InterPro"/>
</dbReference>
<name>A0A7R9QV09_9ACAR</name>
<dbReference type="InterPro" id="IPR019007">
    <property type="entry name" value="Wbp11/ELF5/Saf1_N"/>
</dbReference>
<dbReference type="InterPro" id="IPR018200">
    <property type="entry name" value="USP_CS"/>
</dbReference>
<dbReference type="AlphaFoldDB" id="A0A7R9QV09"/>
<evidence type="ECO:0000259" key="15">
    <source>
        <dbReference type="PROSITE" id="PS50235"/>
    </source>
</evidence>
<feature type="compositionally biased region" description="Pro residues" evidence="14">
    <location>
        <begin position="186"/>
        <end position="198"/>
    </location>
</feature>
<dbReference type="Gene3D" id="3.90.70.10">
    <property type="entry name" value="Cysteine proteinases"/>
    <property type="match status" value="1"/>
</dbReference>
<evidence type="ECO:0000256" key="14">
    <source>
        <dbReference type="SAM" id="MobiDB-lite"/>
    </source>
</evidence>
<feature type="compositionally biased region" description="Basic residues" evidence="14">
    <location>
        <begin position="23"/>
        <end position="33"/>
    </location>
</feature>
<dbReference type="SUPFAM" id="SSF54001">
    <property type="entry name" value="Cysteine proteinases"/>
    <property type="match status" value="1"/>
</dbReference>
<keyword evidence="17" id="KW-1185">Reference proteome</keyword>
<keyword evidence="6" id="KW-0833">Ubl conjugation pathway</keyword>
<keyword evidence="5" id="KW-0645">Protease</keyword>
<evidence type="ECO:0000256" key="12">
    <source>
        <dbReference type="ARBA" id="ARBA00042420"/>
    </source>
</evidence>
<dbReference type="PROSITE" id="PS00973">
    <property type="entry name" value="USP_2"/>
    <property type="match status" value="1"/>
</dbReference>
<comment type="subcellular location">
    <subcellularLocation>
        <location evidence="2">Nucleus</location>
        <location evidence="2">Nucleolus</location>
    </subcellularLocation>
</comment>
<protein>
    <recommendedName>
        <fullName evidence="9">Ubiquitin carboxyl-terminal hydrolase 36</fullName>
        <ecNumber evidence="4">3.4.19.12</ecNumber>
    </recommendedName>
    <alternativeName>
        <fullName evidence="12">Deubiquitinating enzyme 36</fullName>
    </alternativeName>
    <alternativeName>
        <fullName evidence="11">Protein scrawny</fullName>
    </alternativeName>
    <alternativeName>
        <fullName evidence="10">Ubiquitin thioesterase 36</fullName>
    </alternativeName>
    <alternativeName>
        <fullName evidence="13">Ubiquitin-specific-processing protease 36</fullName>
    </alternativeName>
</protein>
<dbReference type="GO" id="GO:0006508">
    <property type="term" value="P:proteolysis"/>
    <property type="evidence" value="ECO:0007669"/>
    <property type="project" value="UniProtKB-KW"/>
</dbReference>
<evidence type="ECO:0000256" key="6">
    <source>
        <dbReference type="ARBA" id="ARBA00022786"/>
    </source>
</evidence>
<evidence type="ECO:0000256" key="3">
    <source>
        <dbReference type="ARBA" id="ARBA00009085"/>
    </source>
</evidence>
<evidence type="ECO:0000256" key="1">
    <source>
        <dbReference type="ARBA" id="ARBA00000707"/>
    </source>
</evidence>
<keyword evidence="8" id="KW-0788">Thiol protease</keyword>
<evidence type="ECO:0000256" key="10">
    <source>
        <dbReference type="ARBA" id="ARBA00041300"/>
    </source>
</evidence>
<feature type="region of interest" description="Disordered" evidence="14">
    <location>
        <begin position="275"/>
        <end position="307"/>
    </location>
</feature>
<feature type="compositionally biased region" description="Polar residues" evidence="14">
    <location>
        <begin position="1"/>
        <end position="11"/>
    </location>
</feature>
<feature type="region of interest" description="Disordered" evidence="14">
    <location>
        <begin position="1"/>
        <end position="33"/>
    </location>
</feature>
<evidence type="ECO:0000256" key="8">
    <source>
        <dbReference type="ARBA" id="ARBA00022807"/>
    </source>
</evidence>
<evidence type="ECO:0000256" key="4">
    <source>
        <dbReference type="ARBA" id="ARBA00012759"/>
    </source>
</evidence>
<dbReference type="EMBL" id="OC928602">
    <property type="protein sequence ID" value="CAD7657837.1"/>
    <property type="molecule type" value="Genomic_DNA"/>
</dbReference>
<dbReference type="EC" id="3.4.19.12" evidence="4"/>
<dbReference type="GO" id="GO:0005829">
    <property type="term" value="C:cytosol"/>
    <property type="evidence" value="ECO:0007669"/>
    <property type="project" value="TreeGrafter"/>
</dbReference>
<organism evidence="16">
    <name type="scientific">Oppiella nova</name>
    <dbReference type="NCBI Taxonomy" id="334625"/>
    <lineage>
        <taxon>Eukaryota</taxon>
        <taxon>Metazoa</taxon>
        <taxon>Ecdysozoa</taxon>
        <taxon>Arthropoda</taxon>
        <taxon>Chelicerata</taxon>
        <taxon>Arachnida</taxon>
        <taxon>Acari</taxon>
        <taxon>Acariformes</taxon>
        <taxon>Sarcoptiformes</taxon>
        <taxon>Oribatida</taxon>
        <taxon>Brachypylina</taxon>
        <taxon>Oppioidea</taxon>
        <taxon>Oppiidae</taxon>
        <taxon>Oppiella</taxon>
    </lineage>
</organism>
<dbReference type="PANTHER" id="PTHR24006:SF758">
    <property type="entry name" value="UBIQUITIN CARBOXYL-TERMINAL HYDROLASE 36"/>
    <property type="match status" value="1"/>
</dbReference>